<organism evidence="2 3">
    <name type="scientific">Aquamicrobium segne</name>
    <dbReference type="NCBI Taxonomy" id="469547"/>
    <lineage>
        <taxon>Bacteria</taxon>
        <taxon>Pseudomonadati</taxon>
        <taxon>Pseudomonadota</taxon>
        <taxon>Alphaproteobacteria</taxon>
        <taxon>Hyphomicrobiales</taxon>
        <taxon>Phyllobacteriaceae</taxon>
        <taxon>Aquamicrobium</taxon>
    </lineage>
</organism>
<name>A0ABW0GYD8_9HYPH</name>
<proteinExistence type="predicted"/>
<dbReference type="InterPro" id="IPR028096">
    <property type="entry name" value="EfeO_Cupredoxin"/>
</dbReference>
<keyword evidence="3" id="KW-1185">Reference proteome</keyword>
<dbReference type="SUPFAM" id="SSF49503">
    <property type="entry name" value="Cupredoxins"/>
    <property type="match status" value="1"/>
</dbReference>
<protein>
    <submittedName>
        <fullName evidence="2">Cupredoxin domain-containing protein</fullName>
    </submittedName>
</protein>
<gene>
    <name evidence="2" type="ORF">ACFPLB_11965</name>
</gene>
<dbReference type="EMBL" id="JBHSLL010000039">
    <property type="protein sequence ID" value="MFC5386676.1"/>
    <property type="molecule type" value="Genomic_DNA"/>
</dbReference>
<dbReference type="Gene3D" id="2.60.40.420">
    <property type="entry name" value="Cupredoxins - blue copper proteins"/>
    <property type="match status" value="1"/>
</dbReference>
<evidence type="ECO:0000313" key="3">
    <source>
        <dbReference type="Proteomes" id="UP001596016"/>
    </source>
</evidence>
<evidence type="ECO:0000259" key="1">
    <source>
        <dbReference type="Pfam" id="PF13473"/>
    </source>
</evidence>
<reference evidence="3" key="1">
    <citation type="journal article" date="2019" name="Int. J. Syst. Evol. Microbiol.">
        <title>The Global Catalogue of Microorganisms (GCM) 10K type strain sequencing project: providing services to taxonomists for standard genome sequencing and annotation.</title>
        <authorList>
            <consortium name="The Broad Institute Genomics Platform"/>
            <consortium name="The Broad Institute Genome Sequencing Center for Infectious Disease"/>
            <person name="Wu L."/>
            <person name="Ma J."/>
        </authorList>
    </citation>
    <scope>NUCLEOTIDE SEQUENCE [LARGE SCALE GENOMIC DNA]</scope>
    <source>
        <strain evidence="3">CGMCC 4.1415</strain>
    </source>
</reference>
<dbReference type="PANTHER" id="PTHR36507:SF1">
    <property type="entry name" value="BLL1555 PROTEIN"/>
    <property type="match status" value="1"/>
</dbReference>
<feature type="domain" description="EfeO-type cupredoxin-like" evidence="1">
    <location>
        <begin position="14"/>
        <end position="107"/>
    </location>
</feature>
<dbReference type="InterPro" id="IPR008972">
    <property type="entry name" value="Cupredoxin"/>
</dbReference>
<accession>A0ABW0GYD8</accession>
<sequence length="111" mass="11969">MTKLVLDRRHFLLAGAAVTFAGIAPAKAHNGVVHVVIENLVFTPAEIEVAVGQTIEWDNKDPFAHTATVKGGWEVMIAPGAKATKIVEAGDSVEYYCRFHPNMTGRIRVAG</sequence>
<dbReference type="Proteomes" id="UP001596016">
    <property type="component" value="Unassembled WGS sequence"/>
</dbReference>
<dbReference type="InterPro" id="IPR006311">
    <property type="entry name" value="TAT_signal"/>
</dbReference>
<evidence type="ECO:0000313" key="2">
    <source>
        <dbReference type="EMBL" id="MFC5386676.1"/>
    </source>
</evidence>
<dbReference type="PROSITE" id="PS51318">
    <property type="entry name" value="TAT"/>
    <property type="match status" value="1"/>
</dbReference>
<dbReference type="RefSeq" id="WP_378229890.1">
    <property type="nucleotide sequence ID" value="NZ_JBHSLL010000039.1"/>
</dbReference>
<dbReference type="Pfam" id="PF13473">
    <property type="entry name" value="Cupredoxin_1"/>
    <property type="match status" value="1"/>
</dbReference>
<dbReference type="PANTHER" id="PTHR36507">
    <property type="entry name" value="BLL1555 PROTEIN"/>
    <property type="match status" value="1"/>
</dbReference>
<dbReference type="InterPro" id="IPR052721">
    <property type="entry name" value="ET_Amicyanin"/>
</dbReference>
<comment type="caution">
    <text evidence="2">The sequence shown here is derived from an EMBL/GenBank/DDBJ whole genome shotgun (WGS) entry which is preliminary data.</text>
</comment>